<name>L0G1W7_ECHVK</name>
<keyword evidence="2" id="KW-1185">Reference proteome</keyword>
<gene>
    <name evidence="1" type="ordered locus">Echvi_4007</name>
</gene>
<sequence>MHFPGNTIKIVKSNGINFGNMPSLDQTVWVSFLAKYVSFVFQRRKNSRPMLDNCIIACFSILFADKLKRDIGK</sequence>
<proteinExistence type="predicted"/>
<reference evidence="2" key="1">
    <citation type="submission" date="2012-02" db="EMBL/GenBank/DDBJ databases">
        <title>The complete genome of Echinicola vietnamensis DSM 17526.</title>
        <authorList>
            <person name="Lucas S."/>
            <person name="Copeland A."/>
            <person name="Lapidus A."/>
            <person name="Glavina del Rio T."/>
            <person name="Dalin E."/>
            <person name="Tice H."/>
            <person name="Bruce D."/>
            <person name="Goodwin L."/>
            <person name="Pitluck S."/>
            <person name="Peters L."/>
            <person name="Ovchinnikova G."/>
            <person name="Teshima H."/>
            <person name="Kyrpides N."/>
            <person name="Mavromatis K."/>
            <person name="Ivanova N."/>
            <person name="Brettin T."/>
            <person name="Detter J.C."/>
            <person name="Han C."/>
            <person name="Larimer F."/>
            <person name="Land M."/>
            <person name="Hauser L."/>
            <person name="Markowitz V."/>
            <person name="Cheng J.-F."/>
            <person name="Hugenholtz P."/>
            <person name="Woyke T."/>
            <person name="Wu D."/>
            <person name="Brambilla E."/>
            <person name="Klenk H.-P."/>
            <person name="Eisen J.A."/>
        </authorList>
    </citation>
    <scope>NUCLEOTIDE SEQUENCE [LARGE SCALE GENOMIC DNA]</scope>
    <source>
        <strain evidence="2">DSM 17526 / LMG 23754 / KMM 6221</strain>
    </source>
</reference>
<evidence type="ECO:0000313" key="1">
    <source>
        <dbReference type="EMBL" id="AGA80214.1"/>
    </source>
</evidence>
<evidence type="ECO:0000313" key="2">
    <source>
        <dbReference type="Proteomes" id="UP000010796"/>
    </source>
</evidence>
<accession>L0G1W7</accession>
<dbReference type="EMBL" id="CP003346">
    <property type="protein sequence ID" value="AGA80214.1"/>
    <property type="molecule type" value="Genomic_DNA"/>
</dbReference>
<dbReference type="STRING" id="926556.Echvi_4007"/>
<dbReference type="KEGG" id="evi:Echvi_4007"/>
<protein>
    <submittedName>
        <fullName evidence="1">Uncharacterized protein</fullName>
    </submittedName>
</protein>
<dbReference type="Proteomes" id="UP000010796">
    <property type="component" value="Chromosome"/>
</dbReference>
<dbReference type="AlphaFoldDB" id="L0G1W7"/>
<organism evidence="1 2">
    <name type="scientific">Echinicola vietnamensis (strain DSM 17526 / LMG 23754 / KMM 6221)</name>
    <dbReference type="NCBI Taxonomy" id="926556"/>
    <lineage>
        <taxon>Bacteria</taxon>
        <taxon>Pseudomonadati</taxon>
        <taxon>Bacteroidota</taxon>
        <taxon>Cytophagia</taxon>
        <taxon>Cytophagales</taxon>
        <taxon>Cyclobacteriaceae</taxon>
        <taxon>Echinicola</taxon>
    </lineage>
</organism>
<dbReference type="HOGENOM" id="CLU_2698768_0_0_10"/>